<accession>A0ACC1B554</accession>
<proteinExistence type="predicted"/>
<evidence type="ECO:0000313" key="2">
    <source>
        <dbReference type="Proteomes" id="UP001164250"/>
    </source>
</evidence>
<reference evidence="2" key="1">
    <citation type="journal article" date="2023" name="G3 (Bethesda)">
        <title>Genome assembly and association tests identify interacting loci associated with vigor, precocity, and sex in interspecific pistachio rootstocks.</title>
        <authorList>
            <person name="Palmer W."/>
            <person name="Jacygrad E."/>
            <person name="Sagayaradj S."/>
            <person name="Cavanaugh K."/>
            <person name="Han R."/>
            <person name="Bertier L."/>
            <person name="Beede B."/>
            <person name="Kafkas S."/>
            <person name="Golino D."/>
            <person name="Preece J."/>
            <person name="Michelmore R."/>
        </authorList>
    </citation>
    <scope>NUCLEOTIDE SEQUENCE [LARGE SCALE GENOMIC DNA]</scope>
</reference>
<dbReference type="EMBL" id="CM047903">
    <property type="protein sequence ID" value="KAJ0094027.1"/>
    <property type="molecule type" value="Genomic_DNA"/>
</dbReference>
<evidence type="ECO:0000313" key="1">
    <source>
        <dbReference type="EMBL" id="KAJ0094027.1"/>
    </source>
</evidence>
<keyword evidence="2" id="KW-1185">Reference proteome</keyword>
<name>A0ACC1B554_9ROSI</name>
<comment type="caution">
    <text evidence="1">The sequence shown here is derived from an EMBL/GenBank/DDBJ whole genome shotgun (WGS) entry which is preliminary data.</text>
</comment>
<protein>
    <submittedName>
        <fullName evidence="1">Uncharacterized protein</fullName>
    </submittedName>
</protein>
<sequence>MIPTGFRFNPTDEELIDILKRKVCGQEMPLHDRFIVKRNIYELDPQDFHWDHTVVLPSNERYCYYMRETDSREVPERGWWRATGHVKKINANDKNVVGYKRPLTFIRFRDSERKRKNAFKTNWIMHEYSLNSNTTEWRLCKIKYKGKASVKEEMENIRKGYFKLTNSFESSSPSIMVMEPDFVDEEQQQRQQRQLLNLENNLQETYDSMGMELHFFNEAQEKILQVPEALQLDDEVMNMQIMDHQQQDQQQSNASYDPILTHISNSDYYFDDQMEQPDSSEELFPSLWSW</sequence>
<gene>
    <name evidence="1" type="ORF">Patl1_26331</name>
</gene>
<organism evidence="1 2">
    <name type="scientific">Pistacia atlantica</name>
    <dbReference type="NCBI Taxonomy" id="434234"/>
    <lineage>
        <taxon>Eukaryota</taxon>
        <taxon>Viridiplantae</taxon>
        <taxon>Streptophyta</taxon>
        <taxon>Embryophyta</taxon>
        <taxon>Tracheophyta</taxon>
        <taxon>Spermatophyta</taxon>
        <taxon>Magnoliopsida</taxon>
        <taxon>eudicotyledons</taxon>
        <taxon>Gunneridae</taxon>
        <taxon>Pentapetalae</taxon>
        <taxon>rosids</taxon>
        <taxon>malvids</taxon>
        <taxon>Sapindales</taxon>
        <taxon>Anacardiaceae</taxon>
        <taxon>Pistacia</taxon>
    </lineage>
</organism>
<dbReference type="Proteomes" id="UP001164250">
    <property type="component" value="Chromosome 7"/>
</dbReference>